<protein>
    <submittedName>
        <fullName evidence="2">Amidohydro-rel domain-containing protein</fullName>
    </submittedName>
</protein>
<name>A0A1I7T485_9PELO</name>
<sequence>MTTGERIKLALTSRRMEKYLTRMFKNRVPVFDYKVHLRGEKSFLDIYRDDWRLFMTPSRLQYEPHDITDEHAKPWLNEKCTMIDNALNVYTRLQNVFRAQVMNLHVYLDEIEPTPIPKIINHPCVANMTGVHIYGGTVQRCDLDAVMEWKQENAIQFITVGSDNIPSDYRHPN</sequence>
<organism evidence="1 2">
    <name type="scientific">Caenorhabditis tropicalis</name>
    <dbReference type="NCBI Taxonomy" id="1561998"/>
    <lineage>
        <taxon>Eukaryota</taxon>
        <taxon>Metazoa</taxon>
        <taxon>Ecdysozoa</taxon>
        <taxon>Nematoda</taxon>
        <taxon>Chromadorea</taxon>
        <taxon>Rhabditida</taxon>
        <taxon>Rhabditina</taxon>
        <taxon>Rhabditomorpha</taxon>
        <taxon>Rhabditoidea</taxon>
        <taxon>Rhabditidae</taxon>
        <taxon>Peloderinae</taxon>
        <taxon>Caenorhabditis</taxon>
    </lineage>
</organism>
<dbReference type="Proteomes" id="UP000095282">
    <property type="component" value="Unplaced"/>
</dbReference>
<evidence type="ECO:0000313" key="1">
    <source>
        <dbReference type="Proteomes" id="UP000095282"/>
    </source>
</evidence>
<dbReference type="eggNOG" id="ENOG502RB7G">
    <property type="taxonomic scope" value="Eukaryota"/>
</dbReference>
<keyword evidence="1" id="KW-1185">Reference proteome</keyword>
<reference evidence="2" key="1">
    <citation type="submission" date="2016-11" db="UniProtKB">
        <authorList>
            <consortium name="WormBaseParasite"/>
        </authorList>
    </citation>
    <scope>IDENTIFICATION</scope>
</reference>
<accession>A0A1I7T485</accession>
<dbReference type="WBParaSite" id="Csp11.Scaffold50.g292.t1">
    <property type="protein sequence ID" value="Csp11.Scaffold50.g292.t1"/>
    <property type="gene ID" value="Csp11.Scaffold50.g292"/>
</dbReference>
<proteinExistence type="predicted"/>
<evidence type="ECO:0000313" key="2">
    <source>
        <dbReference type="WBParaSite" id="Csp11.Scaffold50.g292.t1"/>
    </source>
</evidence>
<dbReference type="AlphaFoldDB" id="A0A1I7T485"/>